<evidence type="ECO:0000256" key="4">
    <source>
        <dbReference type="SAM" id="SignalP"/>
    </source>
</evidence>
<keyword evidence="4" id="KW-0732">Signal</keyword>
<comment type="subcellular location">
    <subcellularLocation>
        <location evidence="1">Membrane</location>
    </subcellularLocation>
</comment>
<feature type="chain" id="PRO_5043460821" description="Leucine-rich repeat-containing N-terminal plant-type domain-containing protein" evidence="4">
    <location>
        <begin position="24"/>
        <end position="328"/>
    </location>
</feature>
<evidence type="ECO:0000313" key="6">
    <source>
        <dbReference type="EMBL" id="CAL0331678.1"/>
    </source>
</evidence>
<dbReference type="SUPFAM" id="SSF56112">
    <property type="entry name" value="Protein kinase-like (PK-like)"/>
    <property type="match status" value="1"/>
</dbReference>
<dbReference type="Pfam" id="PF08263">
    <property type="entry name" value="LRRNT_2"/>
    <property type="match status" value="1"/>
</dbReference>
<dbReference type="EMBL" id="CAXHTB010000023">
    <property type="protein sequence ID" value="CAL0331678.1"/>
    <property type="molecule type" value="Genomic_DNA"/>
</dbReference>
<reference evidence="6 7" key="1">
    <citation type="submission" date="2024-03" db="EMBL/GenBank/DDBJ databases">
        <authorList>
            <person name="Martinez-Hernandez J."/>
        </authorList>
    </citation>
    <scope>NUCLEOTIDE SEQUENCE [LARGE SCALE GENOMIC DNA]</scope>
</reference>
<dbReference type="FunFam" id="3.80.10.10:FF:000711">
    <property type="entry name" value="Probable LRR receptor-like serine/threonine-protein kinase At1g12460"/>
    <property type="match status" value="1"/>
</dbReference>
<protein>
    <recommendedName>
        <fullName evidence="5">Leucine-rich repeat-containing N-terminal plant-type domain-containing protein</fullName>
    </recommendedName>
</protein>
<dbReference type="GO" id="GO:0016020">
    <property type="term" value="C:membrane"/>
    <property type="evidence" value="ECO:0007669"/>
    <property type="project" value="UniProtKB-SubCell"/>
</dbReference>
<dbReference type="Proteomes" id="UP001497480">
    <property type="component" value="Unassembled WGS sequence"/>
</dbReference>
<organism evidence="6 7">
    <name type="scientific">Lupinus luteus</name>
    <name type="common">European yellow lupine</name>
    <dbReference type="NCBI Taxonomy" id="3873"/>
    <lineage>
        <taxon>Eukaryota</taxon>
        <taxon>Viridiplantae</taxon>
        <taxon>Streptophyta</taxon>
        <taxon>Embryophyta</taxon>
        <taxon>Tracheophyta</taxon>
        <taxon>Spermatophyta</taxon>
        <taxon>Magnoliopsida</taxon>
        <taxon>eudicotyledons</taxon>
        <taxon>Gunneridae</taxon>
        <taxon>Pentapetalae</taxon>
        <taxon>rosids</taxon>
        <taxon>fabids</taxon>
        <taxon>Fabales</taxon>
        <taxon>Fabaceae</taxon>
        <taxon>Papilionoideae</taxon>
        <taxon>50 kb inversion clade</taxon>
        <taxon>genistoids sensu lato</taxon>
        <taxon>core genistoids</taxon>
        <taxon>Genisteae</taxon>
        <taxon>Lupinus</taxon>
    </lineage>
</organism>
<dbReference type="Gene3D" id="3.30.200.20">
    <property type="entry name" value="Phosphorylase Kinase, domain 1"/>
    <property type="match status" value="1"/>
</dbReference>
<comment type="caution">
    <text evidence="6">The sequence shown here is derived from an EMBL/GenBank/DDBJ whole genome shotgun (WGS) entry which is preliminary data.</text>
</comment>
<dbReference type="InterPro" id="IPR013210">
    <property type="entry name" value="LRR_N_plant-typ"/>
</dbReference>
<accession>A0AAV1YF94</accession>
<keyword evidence="3" id="KW-0677">Repeat</keyword>
<dbReference type="Pfam" id="PF00560">
    <property type="entry name" value="LRR_1"/>
    <property type="match status" value="2"/>
</dbReference>
<dbReference type="AlphaFoldDB" id="A0AAV1YF94"/>
<gene>
    <name evidence="6" type="ORF">LLUT_LOCUS32738</name>
</gene>
<dbReference type="FunFam" id="3.30.200.20:FF:000450">
    <property type="entry name" value="Putative LRR receptor-like serine/threonine-protein kinase"/>
    <property type="match status" value="1"/>
</dbReference>
<dbReference type="InterPro" id="IPR032675">
    <property type="entry name" value="LRR_dom_sf"/>
</dbReference>
<name>A0AAV1YF94_LUPLU</name>
<dbReference type="PANTHER" id="PTHR48010:SF44">
    <property type="entry name" value="F16P17.10 PROTEIN"/>
    <property type="match status" value="1"/>
</dbReference>
<dbReference type="PANTHER" id="PTHR48010">
    <property type="entry name" value="OS05G0588300 PROTEIN"/>
    <property type="match status" value="1"/>
</dbReference>
<dbReference type="Gene3D" id="3.80.10.10">
    <property type="entry name" value="Ribonuclease Inhibitor"/>
    <property type="match status" value="1"/>
</dbReference>
<evidence type="ECO:0000256" key="2">
    <source>
        <dbReference type="ARBA" id="ARBA00022614"/>
    </source>
</evidence>
<evidence type="ECO:0000259" key="5">
    <source>
        <dbReference type="Pfam" id="PF08263"/>
    </source>
</evidence>
<keyword evidence="2" id="KW-0433">Leucine-rich repeat</keyword>
<dbReference type="SUPFAM" id="SSF52058">
    <property type="entry name" value="L domain-like"/>
    <property type="match status" value="1"/>
</dbReference>
<sequence>MRRHTQIHHSHALLCAIFSFLSSLTVSPEETEKEILLQFKDNITDDPFNSRGSWDSSGNPCNYSAVSCNLEGFVERIVLWNANLAGVLSPALSGLKRLRMLTLFGNRFSGNFPAEYADLHSLWKINVSSNMLSGSILEFIGDLPSIRFVDLSKNGFTGEIPSALFRYCYNTKFVSLSDNNLAGPIPESLVNCSNIEGFDFLKQFEWDPLQPDKPGGTIVESSTTVGSSESNVIIGKVVLFNKSLPSKFEDWEAGTKALLDKECIIGGGSIGTVYRTDFEGGISISVKKLETLGRMRNGEELEHEIGPLGNIQLPNLVGFQGYYWSSSM</sequence>
<evidence type="ECO:0000256" key="1">
    <source>
        <dbReference type="ARBA" id="ARBA00004370"/>
    </source>
</evidence>
<dbReference type="InterPro" id="IPR050994">
    <property type="entry name" value="At_inactive_RLKs"/>
</dbReference>
<evidence type="ECO:0000256" key="3">
    <source>
        <dbReference type="ARBA" id="ARBA00022737"/>
    </source>
</evidence>
<keyword evidence="7" id="KW-1185">Reference proteome</keyword>
<dbReference type="InterPro" id="IPR011009">
    <property type="entry name" value="Kinase-like_dom_sf"/>
</dbReference>
<dbReference type="InterPro" id="IPR001611">
    <property type="entry name" value="Leu-rich_rpt"/>
</dbReference>
<feature type="domain" description="Leucine-rich repeat-containing N-terminal plant-type" evidence="5">
    <location>
        <begin position="31"/>
        <end position="69"/>
    </location>
</feature>
<feature type="signal peptide" evidence="4">
    <location>
        <begin position="1"/>
        <end position="23"/>
    </location>
</feature>
<evidence type="ECO:0000313" key="7">
    <source>
        <dbReference type="Proteomes" id="UP001497480"/>
    </source>
</evidence>
<proteinExistence type="predicted"/>